<evidence type="ECO:0000256" key="3">
    <source>
        <dbReference type="ARBA" id="ARBA00022777"/>
    </source>
</evidence>
<keyword evidence="4" id="KW-0067">ATP-binding</keyword>
<keyword evidence="1 6" id="KW-0808">Transferase</keyword>
<dbReference type="GO" id="GO:0004143">
    <property type="term" value="F:ATP-dependent diacylglycerol kinase activity"/>
    <property type="evidence" value="ECO:0007669"/>
    <property type="project" value="UniProtKB-EC"/>
</dbReference>
<dbReference type="AlphaFoldDB" id="A0A0P1GKC4"/>
<gene>
    <name evidence="6" type="primary">dagK</name>
    <name evidence="6" type="ORF">TRN7648_04050</name>
</gene>
<dbReference type="PANTHER" id="PTHR12358:SF54">
    <property type="entry name" value="SPHINGOSINE KINASE RELATED PROTEIN"/>
    <property type="match status" value="1"/>
</dbReference>
<dbReference type="STRING" id="441103.TRN7648_04050"/>
<dbReference type="PROSITE" id="PS50146">
    <property type="entry name" value="DAGK"/>
    <property type="match status" value="1"/>
</dbReference>
<proteinExistence type="predicted"/>
<keyword evidence="3 6" id="KW-0418">Kinase</keyword>
<evidence type="ECO:0000313" key="7">
    <source>
        <dbReference type="Proteomes" id="UP000054935"/>
    </source>
</evidence>
<dbReference type="InterPro" id="IPR001206">
    <property type="entry name" value="Diacylglycerol_kinase_cat_dom"/>
</dbReference>
<dbReference type="Pfam" id="PF00781">
    <property type="entry name" value="DAGK_cat"/>
    <property type="match status" value="1"/>
</dbReference>
<sequence>MTQSKRICILVNPKSGEDDGGTSRTDRIAQALREENVHADIIELHPKSNLERTIEDAIGGGCHTVVAAGGDGTISAVADVLLRHKKAPRMGVLPMGTFNFFARSLGLAEDLNGAVAQLGQGASKAVHLGTVNGRAFLNNVSLGLYPSILDRREDIYNRYGRSRLAAHWSTLLTLLGVHRPLKLEADLDGARHRIRTPLVFVAASAYQLETYNLAGADAVRDGRFALFAAPNTGRLDLVKSALSLAAGSARKGEDFHIDTAREITLTSGRAKTLVALDGERRWIKGPLRIAHSATPLHVIAPAA</sequence>
<dbReference type="GO" id="GO:0005524">
    <property type="term" value="F:ATP binding"/>
    <property type="evidence" value="ECO:0007669"/>
    <property type="project" value="UniProtKB-KW"/>
</dbReference>
<dbReference type="EC" id="2.7.1.107" evidence="6"/>
<evidence type="ECO:0000313" key="6">
    <source>
        <dbReference type="EMBL" id="CUH82508.1"/>
    </source>
</evidence>
<dbReference type="Proteomes" id="UP000054935">
    <property type="component" value="Unassembled WGS sequence"/>
</dbReference>
<dbReference type="InterPro" id="IPR016064">
    <property type="entry name" value="NAD/diacylglycerol_kinase_sf"/>
</dbReference>
<dbReference type="EMBL" id="CYSE01000014">
    <property type="protein sequence ID" value="CUH82508.1"/>
    <property type="molecule type" value="Genomic_DNA"/>
</dbReference>
<dbReference type="RefSeq" id="WP_058249399.1">
    <property type="nucleotide sequence ID" value="NZ_CYSE01000014.1"/>
</dbReference>
<keyword evidence="2" id="KW-0547">Nucleotide-binding</keyword>
<organism evidence="6 7">
    <name type="scientific">Tropicibacter naphthalenivorans</name>
    <dbReference type="NCBI Taxonomy" id="441103"/>
    <lineage>
        <taxon>Bacteria</taxon>
        <taxon>Pseudomonadati</taxon>
        <taxon>Pseudomonadota</taxon>
        <taxon>Alphaproteobacteria</taxon>
        <taxon>Rhodobacterales</taxon>
        <taxon>Roseobacteraceae</taxon>
        <taxon>Tropicibacter</taxon>
    </lineage>
</organism>
<name>A0A0P1GKC4_9RHOB</name>
<evidence type="ECO:0000256" key="1">
    <source>
        <dbReference type="ARBA" id="ARBA00022679"/>
    </source>
</evidence>
<evidence type="ECO:0000256" key="4">
    <source>
        <dbReference type="ARBA" id="ARBA00022840"/>
    </source>
</evidence>
<dbReference type="SUPFAM" id="SSF111331">
    <property type="entry name" value="NAD kinase/diacylglycerol kinase-like"/>
    <property type="match status" value="1"/>
</dbReference>
<reference evidence="6 7" key="1">
    <citation type="submission" date="2015-09" db="EMBL/GenBank/DDBJ databases">
        <authorList>
            <consortium name="Swine Surveillance"/>
        </authorList>
    </citation>
    <scope>NUCLEOTIDE SEQUENCE [LARGE SCALE GENOMIC DNA]</scope>
    <source>
        <strain evidence="6 7">CECT 7648</strain>
    </source>
</reference>
<evidence type="ECO:0000259" key="5">
    <source>
        <dbReference type="PROSITE" id="PS50146"/>
    </source>
</evidence>
<dbReference type="InterPro" id="IPR017438">
    <property type="entry name" value="ATP-NAD_kinase_N"/>
</dbReference>
<dbReference type="Pfam" id="PF19279">
    <property type="entry name" value="YegS_C"/>
    <property type="match status" value="1"/>
</dbReference>
<protein>
    <submittedName>
        <fullName evidence="6">Diacylglycerol kinase</fullName>
        <ecNumber evidence="6">2.7.1.107</ecNumber>
    </submittedName>
</protein>
<dbReference type="InterPro" id="IPR045540">
    <property type="entry name" value="YegS/DAGK_C"/>
</dbReference>
<feature type="domain" description="DAGKc" evidence="5">
    <location>
        <begin position="2"/>
        <end position="135"/>
    </location>
</feature>
<keyword evidence="7" id="KW-1185">Reference proteome</keyword>
<evidence type="ECO:0000256" key="2">
    <source>
        <dbReference type="ARBA" id="ARBA00022741"/>
    </source>
</evidence>
<dbReference type="SMART" id="SM00046">
    <property type="entry name" value="DAGKc"/>
    <property type="match status" value="1"/>
</dbReference>
<dbReference type="Gene3D" id="2.60.200.40">
    <property type="match status" value="1"/>
</dbReference>
<accession>A0A0P1GKC4</accession>
<dbReference type="InterPro" id="IPR050187">
    <property type="entry name" value="Lipid_Phosphate_FormReg"/>
</dbReference>
<dbReference type="Gene3D" id="3.40.50.10330">
    <property type="entry name" value="Probable inorganic polyphosphate/atp-NAD kinase, domain 1"/>
    <property type="match status" value="1"/>
</dbReference>
<dbReference type="PANTHER" id="PTHR12358">
    <property type="entry name" value="SPHINGOSINE KINASE"/>
    <property type="match status" value="1"/>
</dbReference>